<dbReference type="PROSITE" id="PS51285">
    <property type="entry name" value="AGC_KINASE_CTER"/>
    <property type="match status" value="1"/>
</dbReference>
<keyword evidence="5 10" id="KW-0418">Kinase</keyword>
<keyword evidence="15" id="KW-1185">Reference proteome</keyword>
<evidence type="ECO:0000259" key="13">
    <source>
        <dbReference type="PROSITE" id="PS51285"/>
    </source>
</evidence>
<comment type="similarity">
    <text evidence="1 10">Belongs to the protein kinase superfamily. AGC Ser/Thr protein kinase family. GPRK subfamily.</text>
</comment>
<evidence type="ECO:0000256" key="6">
    <source>
        <dbReference type="ARBA" id="ARBA00022840"/>
    </source>
</evidence>
<dbReference type="GO" id="GO:0009966">
    <property type="term" value="P:regulation of signal transduction"/>
    <property type="evidence" value="ECO:0007669"/>
    <property type="project" value="TreeGrafter"/>
</dbReference>
<organism evidence="14 15">
    <name type="scientific">Danionella cerebrum</name>
    <dbReference type="NCBI Taxonomy" id="2873325"/>
    <lineage>
        <taxon>Eukaryota</taxon>
        <taxon>Metazoa</taxon>
        <taxon>Chordata</taxon>
        <taxon>Craniata</taxon>
        <taxon>Vertebrata</taxon>
        <taxon>Euteleostomi</taxon>
        <taxon>Actinopterygii</taxon>
        <taxon>Neopterygii</taxon>
        <taxon>Teleostei</taxon>
        <taxon>Ostariophysi</taxon>
        <taxon>Cypriniformes</taxon>
        <taxon>Danionidae</taxon>
        <taxon>Danioninae</taxon>
        <taxon>Danionella</taxon>
    </lineage>
</organism>
<feature type="domain" description="AGC-kinase C-terminal" evidence="13">
    <location>
        <begin position="301"/>
        <end position="366"/>
    </location>
</feature>
<keyword evidence="3 10" id="KW-0808">Transferase</keyword>
<evidence type="ECO:0000259" key="12">
    <source>
        <dbReference type="PROSITE" id="PS50011"/>
    </source>
</evidence>
<dbReference type="SUPFAM" id="SSF56112">
    <property type="entry name" value="Protein kinase-like (PK-like)"/>
    <property type="match status" value="1"/>
</dbReference>
<dbReference type="InterPro" id="IPR011009">
    <property type="entry name" value="Kinase-like_dom_sf"/>
</dbReference>
<dbReference type="SMART" id="SM00220">
    <property type="entry name" value="S_TKc"/>
    <property type="match status" value="1"/>
</dbReference>
<evidence type="ECO:0000256" key="5">
    <source>
        <dbReference type="ARBA" id="ARBA00022777"/>
    </source>
</evidence>
<dbReference type="InterPro" id="IPR017441">
    <property type="entry name" value="Protein_kinase_ATP_BS"/>
</dbReference>
<proteinExistence type="inferred from homology"/>
<dbReference type="GO" id="GO:0004703">
    <property type="term" value="F:G protein-coupled receptor kinase activity"/>
    <property type="evidence" value="ECO:0007669"/>
    <property type="project" value="InterPro"/>
</dbReference>
<dbReference type="OrthoDB" id="354826at2759"/>
<evidence type="ECO:0000256" key="1">
    <source>
        <dbReference type="ARBA" id="ARBA00009793"/>
    </source>
</evidence>
<keyword evidence="4 8" id="KW-0547">Nucleotide-binding</keyword>
<evidence type="ECO:0000313" key="15">
    <source>
        <dbReference type="Proteomes" id="UP000316079"/>
    </source>
</evidence>
<evidence type="ECO:0000256" key="3">
    <source>
        <dbReference type="ARBA" id="ARBA00022679"/>
    </source>
</evidence>
<dbReference type="PANTHER" id="PTHR24355">
    <property type="entry name" value="G PROTEIN-COUPLED RECEPTOR KINASE/RIBOSOMAL PROTEIN S6 KINASE"/>
    <property type="match status" value="1"/>
</dbReference>
<feature type="region of interest" description="Disordered" evidence="11">
    <location>
        <begin position="383"/>
        <end position="413"/>
    </location>
</feature>
<dbReference type="PANTHER" id="PTHR24355:SF26">
    <property type="entry name" value="G PROTEIN-COUPLED RECEPTOR KINASE"/>
    <property type="match status" value="1"/>
</dbReference>
<dbReference type="PROSITE" id="PS50011">
    <property type="entry name" value="PROTEIN_KINASE_DOM"/>
    <property type="match status" value="1"/>
</dbReference>
<dbReference type="AlphaFoldDB" id="A0A553QDX4"/>
<evidence type="ECO:0000256" key="4">
    <source>
        <dbReference type="ARBA" id="ARBA00022741"/>
    </source>
</evidence>
<dbReference type="SUPFAM" id="SSF48097">
    <property type="entry name" value="Regulator of G-protein signaling, RGS"/>
    <property type="match status" value="1"/>
</dbReference>
<dbReference type="PRINTS" id="PR00717">
    <property type="entry name" value="GPCRKINASE"/>
</dbReference>
<dbReference type="SMART" id="SM00133">
    <property type="entry name" value="S_TK_X"/>
    <property type="match status" value="1"/>
</dbReference>
<dbReference type="GO" id="GO:0005524">
    <property type="term" value="F:ATP binding"/>
    <property type="evidence" value="ECO:0007669"/>
    <property type="project" value="UniProtKB-UniRule"/>
</dbReference>
<dbReference type="PROSITE" id="PS00108">
    <property type="entry name" value="PROTEIN_KINASE_ST"/>
    <property type="match status" value="1"/>
</dbReference>
<evidence type="ECO:0000256" key="9">
    <source>
        <dbReference type="RuleBase" id="RU000304"/>
    </source>
</evidence>
<dbReference type="InterPro" id="IPR044926">
    <property type="entry name" value="RGS_subdomain_2"/>
</dbReference>
<reference evidence="14 15" key="1">
    <citation type="journal article" date="2019" name="Sci. Data">
        <title>Hybrid genome assembly and annotation of Danionella translucida.</title>
        <authorList>
            <person name="Kadobianskyi M."/>
            <person name="Schulze L."/>
            <person name="Schuelke M."/>
            <person name="Judkewitz B."/>
        </authorList>
    </citation>
    <scope>NUCLEOTIDE SEQUENCE [LARGE SCALE GENOMIC DNA]</scope>
    <source>
        <strain evidence="14 15">Bolton</strain>
    </source>
</reference>
<evidence type="ECO:0000256" key="10">
    <source>
        <dbReference type="RuleBase" id="RU000308"/>
    </source>
</evidence>
<feature type="domain" description="Protein kinase" evidence="12">
    <location>
        <begin position="67"/>
        <end position="300"/>
    </location>
</feature>
<dbReference type="Gene3D" id="1.10.510.10">
    <property type="entry name" value="Transferase(Phosphotransferase) domain 1"/>
    <property type="match status" value="2"/>
</dbReference>
<accession>A0A553QDX4</accession>
<dbReference type="InterPro" id="IPR008271">
    <property type="entry name" value="Ser/Thr_kinase_AS"/>
</dbReference>
<dbReference type="Pfam" id="PF00069">
    <property type="entry name" value="Pkinase"/>
    <property type="match status" value="2"/>
</dbReference>
<dbReference type="PROSITE" id="PS00107">
    <property type="entry name" value="PROTEIN_KINASE_ATP"/>
    <property type="match status" value="1"/>
</dbReference>
<dbReference type="Proteomes" id="UP000316079">
    <property type="component" value="Unassembled WGS sequence"/>
</dbReference>
<keyword evidence="6 8" id="KW-0067">ATP-binding</keyword>
<evidence type="ECO:0000256" key="11">
    <source>
        <dbReference type="SAM" id="MobiDB-lite"/>
    </source>
</evidence>
<dbReference type="InterPro" id="IPR000961">
    <property type="entry name" value="AGC-kinase_C"/>
</dbReference>
<comment type="caution">
    <text evidence="14">The sequence shown here is derived from an EMBL/GenBank/DDBJ whole genome shotgun (WGS) entry which is preliminary data.</text>
</comment>
<dbReference type="GO" id="GO:0005737">
    <property type="term" value="C:cytoplasm"/>
    <property type="evidence" value="ECO:0007669"/>
    <property type="project" value="TreeGrafter"/>
</dbReference>
<dbReference type="InterPro" id="IPR000719">
    <property type="entry name" value="Prot_kinase_dom"/>
</dbReference>
<dbReference type="InterPro" id="IPR000239">
    <property type="entry name" value="GPCR_kinase"/>
</dbReference>
<dbReference type="Gene3D" id="3.30.200.20">
    <property type="entry name" value="Phosphorylase Kinase, domain 1"/>
    <property type="match status" value="2"/>
</dbReference>
<dbReference type="InterPro" id="IPR036305">
    <property type="entry name" value="RGS_sf"/>
</dbReference>
<evidence type="ECO:0000256" key="8">
    <source>
        <dbReference type="PROSITE-ProRule" id="PRU10141"/>
    </source>
</evidence>
<evidence type="ECO:0000313" key="14">
    <source>
        <dbReference type="EMBL" id="TRY88140.1"/>
    </source>
</evidence>
<feature type="active site" description="Proton acceptor" evidence="7">
    <location>
        <position position="192"/>
    </location>
</feature>
<dbReference type="EMBL" id="SRMA01026064">
    <property type="protein sequence ID" value="TRY88140.1"/>
    <property type="molecule type" value="Genomic_DNA"/>
</dbReference>
<protein>
    <recommendedName>
        <fullName evidence="10">G protein-coupled receptor kinase</fullName>
        <ecNumber evidence="10">2.7.11.-</ecNumber>
    </recommendedName>
</protein>
<gene>
    <name evidence="14" type="ORF">DNTS_029448</name>
</gene>
<dbReference type="GO" id="GO:0007165">
    <property type="term" value="P:signal transduction"/>
    <property type="evidence" value="ECO:0007669"/>
    <property type="project" value="InterPro"/>
</dbReference>
<dbReference type="EC" id="2.7.11.-" evidence="10"/>
<feature type="binding site" evidence="8">
    <location>
        <position position="105"/>
    </location>
    <ligand>
        <name>ATP</name>
        <dbReference type="ChEBI" id="CHEBI:30616"/>
    </ligand>
</feature>
<dbReference type="Gene3D" id="1.10.167.10">
    <property type="entry name" value="Regulator of G-protein Signalling 4, domain 2"/>
    <property type="match status" value="1"/>
</dbReference>
<name>A0A553QDX4_9TELE</name>
<sequence>MVNREGHEKSSYDSDLNTQEQIISNCKNALHEYLSGAPFLMYQKSMYFDRFLQWKMVERRPVSRDTFREYRVLGKGGFGEVCACQARASGKMYACKKLEKKRVKKQNGNDMVLNEKKILEQVNSRFVVSLAYAYEAKETLCLILTLLNGGDLRFHIYNMGKERLDKEQVQFYAAEILCGLDHLHQKSIIYRDLKPENILLDDKAPEVITNKYYSFSTDWWGLGCIIYEMTAGKPPFRNHKEQTSKKEVERRVLETAETYGDNFTMDTVTICKRLLDKNPQQRLGCRMGQGVETIKQHKFFKNINFTRLEAGMMEPPFRPDSRAVYCADVLDIEQFTAVKGVILDEKDFSFYRDFNTGSVPVPWQMEMIETECFKDLNVFGPDGRRPPDLDRNTIITTKPMDSPPTNRSPEHSGHRLLHRLFMRRQRSASVEPKSRSTGNWKKL</sequence>
<keyword evidence="2 9" id="KW-0723">Serine/threonine-protein kinase</keyword>
<dbReference type="STRING" id="623744.A0A553QDX4"/>
<evidence type="ECO:0000256" key="7">
    <source>
        <dbReference type="PIRSR" id="PIRSR600239-51"/>
    </source>
</evidence>
<evidence type="ECO:0000256" key="2">
    <source>
        <dbReference type="ARBA" id="ARBA00022527"/>
    </source>
</evidence>